<dbReference type="InterPro" id="IPR015943">
    <property type="entry name" value="WD40/YVTN_repeat-like_dom_sf"/>
</dbReference>
<accession>A0A5B8MIA5</accession>
<feature type="region of interest" description="Disordered" evidence="1">
    <location>
        <begin position="1076"/>
        <end position="1167"/>
    </location>
</feature>
<dbReference type="InterPro" id="IPR011044">
    <property type="entry name" value="Quino_amine_DH_bsu"/>
</dbReference>
<dbReference type="Proteomes" id="UP000316726">
    <property type="component" value="Chromosome 4"/>
</dbReference>
<sequence length="1422" mass="154344">MTVSSTSNSARDWSYSSTCNVYLPLTGLPRQDGLPTRASVRCYDTKGRYLCLCVDKTLLEFDLETATCLREIQTGEEVFSVRYLDQKPGSGWGRQVVGFDKSGYIKVYDLVRATVTKVAFALKKNQTVDEISQDGAFTGASALRLAPSSSHAGVFWSAGKSQSVYWISLKHSQEVKVEKQHVPTIEDAFRIKSSEAKSAVVALACSHQSPLLAVGRAAGVVEVYNTATFKLIERVQLNAQNMVCMEVIDLGSNLSVCSLSRVNESEYHLHQLELAFSEGGSYASAARVLARDPVRSVDARLVGKNPKLLHLKGSEVALFNEDAGTVVRVRVGEGASGCSQKVTRLGSLLINKEECGGNPAGSAMVGQRGPGASQFVGISPDTETVFVCTKSTGEHFVCMNLHVYESISRMKRESQMDHCTSCVELGPTQQEDKFSNKRVEAFKVAVLNYSSEYQSLRVVLTETALDRNGSKTSFRVEHKLPPSLKMDSVRLERVFKMKGEDSGGKDGKACWILQCTGKLVLLVTKRDKSLAVEHFLGTSCGFVEGRRQGQVGEGPGNGVSFTILNGNLLELHEKVVGGEETSASSLISCHHLSLMAQPLRLLLCRFTSDDGSFESAWATDSKVFFGRATPSSKDIEVIHAWSLSSKFEGILDAAHFRLRGAGDELSALRLALLTDRRIILLDEELSVLNQISFQENERHSVSIHWLDLSQTLVCMGRNKVVLKLCREDGFSSVRSVFSLDRSPSHGASETFKGLSCSGQDGDNVLYFEHPIQGLQDSKVMAYALPAEDDPTRKSRPLLAAQMARDLKPRMKVTSSKISFSVEALDLFCHAQVAPAEGEEDHISHCLGRLMSQPWQVDLRYDNDPAQSISSEEKELLSVLLNLIAASGDEGVLQSLLGEEGGGGEGDLAANAANPYLAGLCAPVIPARQLRRSPGSTSQHKTSLVAENLTQSPAPSLMDSHAATPTPAETSLRETSPDMPVAAEESVPETQAAASGFGSSNWSDSDEESDDSSSSSGSSFAKKKKKIMISIKPAGASSGRPQGSATLLKSAIANLTLDSPPLMDLRTPAHEKQATINLVPQQGGPSPTTIPQPQFEAETPTHEKQAKVDLAPQHGGPSPIPRQQSSHAERDDEVVEEEEASDGSRRQAQEAFTSSSESSSDDDESGGFVTRKKFNIKIKPAAEAAPSKPSNANDIKNMLQGLRSSIEGPLAGMEPPAPPKAEAASAPPSRDDVSQESASTFQAGMKHLQSRQWQGAIEMFDQALGIMSHDFESLKSQWFVVVHHRVLAAIMQKCESLHQLSDPKVVKVRRRNLLLCARRLRLQSFLGIQVNLSAAQALITTQEYKTSLALLDGILRVLPRYANMASMTPKVKQMRDLCMVKIDESTETEESPYLAQISDHLSKVQSADLLESVLQNVFAQATA</sequence>
<evidence type="ECO:0000313" key="2">
    <source>
        <dbReference type="EMBL" id="QDZ20368.1"/>
    </source>
</evidence>
<evidence type="ECO:0000313" key="3">
    <source>
        <dbReference type="Proteomes" id="UP000316726"/>
    </source>
</evidence>
<feature type="compositionally biased region" description="Acidic residues" evidence="1">
    <location>
        <begin position="1130"/>
        <end position="1140"/>
    </location>
</feature>
<protein>
    <submittedName>
        <fullName evidence="2">Uncharacterized protein</fullName>
    </submittedName>
</protein>
<reference evidence="2 3" key="1">
    <citation type="submission" date="2018-07" db="EMBL/GenBank/DDBJ databases">
        <title>The complete nuclear genome of the prasinophyte Chloropicon primus (CCMP1205).</title>
        <authorList>
            <person name="Pombert J.-F."/>
            <person name="Otis C."/>
            <person name="Turmel M."/>
            <person name="Lemieux C."/>
        </authorList>
    </citation>
    <scope>NUCLEOTIDE SEQUENCE [LARGE SCALE GENOMIC DNA]</scope>
    <source>
        <strain evidence="2 3">CCMP1205</strain>
    </source>
</reference>
<feature type="region of interest" description="Disordered" evidence="1">
    <location>
        <begin position="950"/>
        <end position="1023"/>
    </location>
</feature>
<dbReference type="Gene3D" id="2.130.10.10">
    <property type="entry name" value="YVTN repeat-like/Quinoprotein amine dehydrogenase"/>
    <property type="match status" value="1"/>
</dbReference>
<dbReference type="SUPFAM" id="SSF50969">
    <property type="entry name" value="YVTN repeat-like/Quinoprotein amine dehydrogenase"/>
    <property type="match status" value="1"/>
</dbReference>
<keyword evidence="3" id="KW-1185">Reference proteome</keyword>
<organism evidence="2 3">
    <name type="scientific">Chloropicon primus</name>
    <dbReference type="NCBI Taxonomy" id="1764295"/>
    <lineage>
        <taxon>Eukaryota</taxon>
        <taxon>Viridiplantae</taxon>
        <taxon>Chlorophyta</taxon>
        <taxon>Chloropicophyceae</taxon>
        <taxon>Chloropicales</taxon>
        <taxon>Chloropicaceae</taxon>
        <taxon>Chloropicon</taxon>
    </lineage>
</organism>
<gene>
    <name evidence="2" type="ORF">A3770_04p28860</name>
</gene>
<name>A0A5B8MIA5_9CHLO</name>
<feature type="region of interest" description="Disordered" evidence="1">
    <location>
        <begin position="1205"/>
        <end position="1240"/>
    </location>
</feature>
<evidence type="ECO:0000256" key="1">
    <source>
        <dbReference type="SAM" id="MobiDB-lite"/>
    </source>
</evidence>
<proteinExistence type="predicted"/>
<feature type="compositionally biased region" description="Polar residues" evidence="1">
    <location>
        <begin position="1076"/>
        <end position="1091"/>
    </location>
</feature>
<dbReference type="EMBL" id="CP031037">
    <property type="protein sequence ID" value="QDZ20368.1"/>
    <property type="molecule type" value="Genomic_DNA"/>
</dbReference>